<keyword evidence="2" id="KW-1185">Reference proteome</keyword>
<protein>
    <submittedName>
        <fullName evidence="1">DUF465 domain-containing protein</fullName>
    </submittedName>
</protein>
<gene>
    <name evidence="1" type="ORF">HZF05_01135</name>
</gene>
<sequence>MNALVERLIATHRQLNREIRRELGARLPDHMRLRRLKKLRLATKDQLVRHVPDAAEFGRAARRLLARLRTPAPRAKEA</sequence>
<dbReference type="Gene3D" id="6.10.280.50">
    <property type="match status" value="1"/>
</dbReference>
<organism evidence="1 2">
    <name type="scientific">Sphingomonas chungangi</name>
    <dbReference type="NCBI Taxonomy" id="2683589"/>
    <lineage>
        <taxon>Bacteria</taxon>
        <taxon>Pseudomonadati</taxon>
        <taxon>Pseudomonadota</taxon>
        <taxon>Alphaproteobacteria</taxon>
        <taxon>Sphingomonadales</taxon>
        <taxon>Sphingomonadaceae</taxon>
        <taxon>Sphingomonas</taxon>
    </lineage>
</organism>
<dbReference type="InterPro" id="IPR038444">
    <property type="entry name" value="DUF465_sf"/>
</dbReference>
<name>A0A838L0V9_9SPHN</name>
<dbReference type="RefSeq" id="WP_160364787.1">
    <property type="nucleotide sequence ID" value="NZ_JACEIB010000001.1"/>
</dbReference>
<reference evidence="1 2" key="1">
    <citation type="submission" date="2020-07" db="EMBL/GenBank/DDBJ databases">
        <authorList>
            <person name="Sun Q."/>
        </authorList>
    </citation>
    <scope>NUCLEOTIDE SEQUENCE [LARGE SCALE GENOMIC DNA]</scope>
    <source>
        <strain evidence="1 2">CGMCC 1.13654</strain>
    </source>
</reference>
<accession>A0A838L0V9</accession>
<dbReference type="Proteomes" id="UP000570166">
    <property type="component" value="Unassembled WGS sequence"/>
</dbReference>
<dbReference type="InterPro" id="IPR007420">
    <property type="entry name" value="DUF465"/>
</dbReference>
<dbReference type="Pfam" id="PF04325">
    <property type="entry name" value="DUF465"/>
    <property type="match status" value="1"/>
</dbReference>
<dbReference type="AlphaFoldDB" id="A0A838L0V9"/>
<proteinExistence type="predicted"/>
<dbReference type="EMBL" id="JACEIB010000001">
    <property type="protein sequence ID" value="MBA2932687.1"/>
    <property type="molecule type" value="Genomic_DNA"/>
</dbReference>
<comment type="caution">
    <text evidence="1">The sequence shown here is derived from an EMBL/GenBank/DDBJ whole genome shotgun (WGS) entry which is preliminary data.</text>
</comment>
<evidence type="ECO:0000313" key="2">
    <source>
        <dbReference type="Proteomes" id="UP000570166"/>
    </source>
</evidence>
<evidence type="ECO:0000313" key="1">
    <source>
        <dbReference type="EMBL" id="MBA2932687.1"/>
    </source>
</evidence>